<feature type="signal peptide" evidence="3">
    <location>
        <begin position="1"/>
        <end position="18"/>
    </location>
</feature>
<name>A0ABQ3HZL7_9SPHI</name>
<feature type="chain" id="PRO_5045632695" evidence="3">
    <location>
        <begin position="19"/>
        <end position="363"/>
    </location>
</feature>
<comment type="caution">
    <text evidence="4">The sequence shown here is derived from an EMBL/GenBank/DDBJ whole genome shotgun (WGS) entry which is preliminary data.</text>
</comment>
<proteinExistence type="inferred from homology"/>
<dbReference type="InterPro" id="IPR050282">
    <property type="entry name" value="Cycloisomerase_2"/>
</dbReference>
<evidence type="ECO:0000256" key="2">
    <source>
        <dbReference type="ARBA" id="ARBA00022526"/>
    </source>
</evidence>
<protein>
    <submittedName>
        <fullName evidence="4">3-carboxymuconate cyclase</fullName>
    </submittedName>
</protein>
<accession>A0ABQ3HZL7</accession>
<dbReference type="PANTHER" id="PTHR30344">
    <property type="entry name" value="6-PHOSPHOGLUCONOLACTONASE-RELATED"/>
    <property type="match status" value="1"/>
</dbReference>
<dbReference type="InterPro" id="IPR011048">
    <property type="entry name" value="Haem_d1_sf"/>
</dbReference>
<dbReference type="Gene3D" id="2.130.10.10">
    <property type="entry name" value="YVTN repeat-like/Quinoprotein amine dehydrogenase"/>
    <property type="match status" value="1"/>
</dbReference>
<gene>
    <name evidence="4" type="ORF">GCM10017764_28140</name>
</gene>
<keyword evidence="2" id="KW-0313">Glucose metabolism</keyword>
<dbReference type="RefSeq" id="WP_380880712.1">
    <property type="nucleotide sequence ID" value="NZ_JBHUMC010000005.1"/>
</dbReference>
<comment type="similarity">
    <text evidence="1">Belongs to the cycloisomerase 2 family.</text>
</comment>
<keyword evidence="5" id="KW-1185">Reference proteome</keyword>
<keyword evidence="2" id="KW-0119">Carbohydrate metabolism</keyword>
<dbReference type="PANTHER" id="PTHR30344:SF1">
    <property type="entry name" value="6-PHOSPHOGLUCONOLACTONASE"/>
    <property type="match status" value="1"/>
</dbReference>
<dbReference type="SUPFAM" id="SSF51004">
    <property type="entry name" value="C-terminal (heme d1) domain of cytochrome cd1-nitrite reductase"/>
    <property type="match status" value="1"/>
</dbReference>
<dbReference type="EMBL" id="BNAF01000011">
    <property type="protein sequence ID" value="GHE43284.1"/>
    <property type="molecule type" value="Genomic_DNA"/>
</dbReference>
<dbReference type="InterPro" id="IPR015943">
    <property type="entry name" value="WD40/YVTN_repeat-like_dom_sf"/>
</dbReference>
<dbReference type="Pfam" id="PF10282">
    <property type="entry name" value="Lactonase"/>
    <property type="match status" value="1"/>
</dbReference>
<evidence type="ECO:0000256" key="3">
    <source>
        <dbReference type="SAM" id="SignalP"/>
    </source>
</evidence>
<evidence type="ECO:0000313" key="5">
    <source>
        <dbReference type="Proteomes" id="UP000620550"/>
    </source>
</evidence>
<keyword evidence="3" id="KW-0732">Signal</keyword>
<sequence length="363" mass="39895">MRTLIIVLLSFFMLKSTAQEIPMFVGTYTNKGSQGIYLYMFDSETGDAVLYAATAAQDPSFLARSEDGNMLYAVREQDAETAEVAAYTFDGDLLSFVNSQPTGGGAPCHVVVGRKHPLALVSNYGGGSLAVFKLDDNGALGERIQLIQQEGQGPDSDRQEASHVHSAFFTADEKRVFVQDLGADRVTIYRVSHERDQYKLVEETVIATPPGGGPRHLILDQAEKNCYVLLEMKAQIARYRKEKDDWKLVDTVSINADGFAGENGAAEIKFSPDYKFVYASNRGEANSIALFEVGKSGELLKKEVYAVEGKEPRNFNISPDGKFLLVANQGTDDIVVFRRDLNSGELEDTGKKIEVSTPVCIIF</sequence>
<dbReference type="InterPro" id="IPR019405">
    <property type="entry name" value="Lactonase_7-beta_prop"/>
</dbReference>
<evidence type="ECO:0000313" key="4">
    <source>
        <dbReference type="EMBL" id="GHE43284.1"/>
    </source>
</evidence>
<evidence type="ECO:0000256" key="1">
    <source>
        <dbReference type="ARBA" id="ARBA00005564"/>
    </source>
</evidence>
<dbReference type="Proteomes" id="UP000620550">
    <property type="component" value="Unassembled WGS sequence"/>
</dbReference>
<reference evidence="5" key="1">
    <citation type="journal article" date="2019" name="Int. J. Syst. Evol. Microbiol.">
        <title>The Global Catalogue of Microorganisms (GCM) 10K type strain sequencing project: providing services to taxonomists for standard genome sequencing and annotation.</title>
        <authorList>
            <consortium name="The Broad Institute Genomics Platform"/>
            <consortium name="The Broad Institute Genome Sequencing Center for Infectious Disease"/>
            <person name="Wu L."/>
            <person name="Ma J."/>
        </authorList>
    </citation>
    <scope>NUCLEOTIDE SEQUENCE [LARGE SCALE GENOMIC DNA]</scope>
    <source>
        <strain evidence="5">CGMCC 1.12966</strain>
    </source>
</reference>
<organism evidence="4 5">
    <name type="scientific">Sphingobacterium griseoflavum</name>
    <dbReference type="NCBI Taxonomy" id="1474952"/>
    <lineage>
        <taxon>Bacteria</taxon>
        <taxon>Pseudomonadati</taxon>
        <taxon>Bacteroidota</taxon>
        <taxon>Sphingobacteriia</taxon>
        <taxon>Sphingobacteriales</taxon>
        <taxon>Sphingobacteriaceae</taxon>
        <taxon>Sphingobacterium</taxon>
    </lineage>
</organism>